<dbReference type="RefSeq" id="WP_110019506.1">
    <property type="nucleotide sequence ID" value="NZ_QGTJ01000009.1"/>
</dbReference>
<evidence type="ECO:0000313" key="8">
    <source>
        <dbReference type="Proteomes" id="UP000246569"/>
    </source>
</evidence>
<evidence type="ECO:0000256" key="1">
    <source>
        <dbReference type="ARBA" id="ARBA00010641"/>
    </source>
</evidence>
<dbReference type="InterPro" id="IPR039425">
    <property type="entry name" value="RNA_pol_sigma-70-like"/>
</dbReference>
<dbReference type="InterPro" id="IPR013249">
    <property type="entry name" value="RNA_pol_sigma70_r4_t2"/>
</dbReference>
<gene>
    <name evidence="7" type="ORF">C7443_10915</name>
</gene>
<dbReference type="InterPro" id="IPR014284">
    <property type="entry name" value="RNA_pol_sigma-70_dom"/>
</dbReference>
<dbReference type="AlphaFoldDB" id="A0A317MSR5"/>
<dbReference type="InterPro" id="IPR007627">
    <property type="entry name" value="RNA_pol_sigma70_r2"/>
</dbReference>
<dbReference type="Gene3D" id="1.10.1740.10">
    <property type="match status" value="1"/>
</dbReference>
<feature type="domain" description="RNA polymerase sigma factor 70 region 4 type 2" evidence="6">
    <location>
        <begin position="129"/>
        <end position="181"/>
    </location>
</feature>
<evidence type="ECO:0000256" key="2">
    <source>
        <dbReference type="ARBA" id="ARBA00023015"/>
    </source>
</evidence>
<protein>
    <submittedName>
        <fullName evidence="7">RNA polymerase sigma-70 factor (ECF subfamily)</fullName>
    </submittedName>
</protein>
<dbReference type="PANTHER" id="PTHR43133">
    <property type="entry name" value="RNA POLYMERASE ECF-TYPE SIGMA FACTO"/>
    <property type="match status" value="1"/>
</dbReference>
<feature type="domain" description="RNA polymerase sigma-70 region 2" evidence="5">
    <location>
        <begin position="26"/>
        <end position="95"/>
    </location>
</feature>
<dbReference type="EMBL" id="QGTJ01000009">
    <property type="protein sequence ID" value="PWV59762.1"/>
    <property type="molecule type" value="Genomic_DNA"/>
</dbReference>
<dbReference type="SUPFAM" id="SSF88946">
    <property type="entry name" value="Sigma2 domain of RNA polymerase sigma factors"/>
    <property type="match status" value="1"/>
</dbReference>
<proteinExistence type="inferred from homology"/>
<dbReference type="Pfam" id="PF04542">
    <property type="entry name" value="Sigma70_r2"/>
    <property type="match status" value="1"/>
</dbReference>
<evidence type="ECO:0000259" key="5">
    <source>
        <dbReference type="Pfam" id="PF04542"/>
    </source>
</evidence>
<dbReference type="GO" id="GO:0006352">
    <property type="term" value="P:DNA-templated transcription initiation"/>
    <property type="evidence" value="ECO:0007669"/>
    <property type="project" value="InterPro"/>
</dbReference>
<sequence>MAADDDTLQALIARVALGDAQAFEQLYELSAPRLLGVAMSLLGRRERAEEAVQEAFFKIWQRADSYSVTAGPPFAWLAAVVRHQALDLLRSERRRPLEFGDEEHVASLAERADERPDPLDLLEQAIDALRLRNCLQAVPQQQRRCLALAYYRGLTHTQLADQLAAPIGSVKVWLRRGLDHLRRCLDAVA</sequence>
<accession>A0A317MSR5</accession>
<dbReference type="GO" id="GO:0003677">
    <property type="term" value="F:DNA binding"/>
    <property type="evidence" value="ECO:0007669"/>
    <property type="project" value="InterPro"/>
</dbReference>
<comment type="caution">
    <text evidence="7">The sequence shown here is derived from an EMBL/GenBank/DDBJ whole genome shotgun (WGS) entry which is preliminary data.</text>
</comment>
<dbReference type="InterPro" id="IPR036388">
    <property type="entry name" value="WH-like_DNA-bd_sf"/>
</dbReference>
<dbReference type="GO" id="GO:0016987">
    <property type="term" value="F:sigma factor activity"/>
    <property type="evidence" value="ECO:0007669"/>
    <property type="project" value="UniProtKB-KW"/>
</dbReference>
<dbReference type="Gene3D" id="1.10.10.10">
    <property type="entry name" value="Winged helix-like DNA-binding domain superfamily/Winged helix DNA-binding domain"/>
    <property type="match status" value="1"/>
</dbReference>
<comment type="similarity">
    <text evidence="1">Belongs to the sigma-70 factor family. ECF subfamily.</text>
</comment>
<evidence type="ECO:0000313" key="7">
    <source>
        <dbReference type="EMBL" id="PWV59762.1"/>
    </source>
</evidence>
<keyword evidence="2" id="KW-0805">Transcription regulation</keyword>
<reference evidence="7 8" key="1">
    <citation type="submission" date="2018-05" db="EMBL/GenBank/DDBJ databases">
        <title>Genomic Encyclopedia of Type Strains, Phase IV (KMG-IV): sequencing the most valuable type-strain genomes for metagenomic binning, comparative biology and taxonomic classification.</title>
        <authorList>
            <person name="Goeker M."/>
        </authorList>
    </citation>
    <scope>NUCLEOTIDE SEQUENCE [LARGE SCALE GENOMIC DNA]</scope>
    <source>
        <strain evidence="7 8">DSM 23606</strain>
    </source>
</reference>
<dbReference type="SUPFAM" id="SSF88659">
    <property type="entry name" value="Sigma3 and sigma4 domains of RNA polymerase sigma factors"/>
    <property type="match status" value="1"/>
</dbReference>
<dbReference type="Pfam" id="PF08281">
    <property type="entry name" value="Sigma70_r4_2"/>
    <property type="match status" value="1"/>
</dbReference>
<evidence type="ECO:0000256" key="4">
    <source>
        <dbReference type="ARBA" id="ARBA00023163"/>
    </source>
</evidence>
<organism evidence="7 8">
    <name type="scientific">Plasticicumulans acidivorans</name>
    <dbReference type="NCBI Taxonomy" id="886464"/>
    <lineage>
        <taxon>Bacteria</taxon>
        <taxon>Pseudomonadati</taxon>
        <taxon>Pseudomonadota</taxon>
        <taxon>Gammaproteobacteria</taxon>
        <taxon>Candidatus Competibacteraceae</taxon>
        <taxon>Plasticicumulans</taxon>
    </lineage>
</organism>
<keyword evidence="8" id="KW-1185">Reference proteome</keyword>
<dbReference type="OrthoDB" id="9784272at2"/>
<dbReference type="InterPro" id="IPR013325">
    <property type="entry name" value="RNA_pol_sigma_r2"/>
</dbReference>
<evidence type="ECO:0000256" key="3">
    <source>
        <dbReference type="ARBA" id="ARBA00023082"/>
    </source>
</evidence>
<keyword evidence="4" id="KW-0804">Transcription</keyword>
<dbReference type="Proteomes" id="UP000246569">
    <property type="component" value="Unassembled WGS sequence"/>
</dbReference>
<dbReference type="PANTHER" id="PTHR43133:SF62">
    <property type="entry name" value="RNA POLYMERASE SIGMA FACTOR SIGZ"/>
    <property type="match status" value="1"/>
</dbReference>
<dbReference type="InterPro" id="IPR013324">
    <property type="entry name" value="RNA_pol_sigma_r3/r4-like"/>
</dbReference>
<keyword evidence="3" id="KW-0731">Sigma factor</keyword>
<evidence type="ECO:0000259" key="6">
    <source>
        <dbReference type="Pfam" id="PF08281"/>
    </source>
</evidence>
<name>A0A317MSR5_9GAMM</name>
<dbReference type="NCBIfam" id="TIGR02937">
    <property type="entry name" value="sigma70-ECF"/>
    <property type="match status" value="1"/>
</dbReference>